<evidence type="ECO:0000313" key="4">
    <source>
        <dbReference type="Proteomes" id="UP000700334"/>
    </source>
</evidence>
<feature type="region of interest" description="Disordered" evidence="1">
    <location>
        <begin position="170"/>
        <end position="192"/>
    </location>
</feature>
<keyword evidence="2 3" id="KW-0812">Transmembrane</keyword>
<proteinExistence type="predicted"/>
<evidence type="ECO:0000313" key="3">
    <source>
        <dbReference type="EMBL" id="KAG8505526.1"/>
    </source>
</evidence>
<accession>A0A8J5ZFV8</accession>
<dbReference type="AlphaFoldDB" id="A0A8J5ZFV8"/>
<protein>
    <submittedName>
        <fullName evidence="3">Transmembrane protein 52</fullName>
    </submittedName>
</protein>
<keyword evidence="2" id="KW-1133">Transmembrane helix</keyword>
<sequence>MLAGSPAARGLQPLLPLLPLPQVGHRALLARSPRGGTAPRRAAPASPLSPQVALGFAEGSCDPLEQCPPQARWSSLWHVGPARWVEPAPQLPPSTGLRVGTQDPAVLWLSLGPAGVGGAGPLAACPALGSQHRAAPGSPALWQALLARTPHPSLRAQACEQPRLARASQSLGTACPGSEPKTTCGQPWRGSSRRQDGLVIRSSSGQEGGLGLETRPLTSPAPCPVLSGWLWLSTGETAGPGPEAAQCWVSSLPRLVLLAVVLLLLCGVTASCVRFCCLRKRAHAQPHLSPALRPHDLTVSPTDSDSPAHSTDPLGWRMPPPFGELDLDSMTPPAYSLYTLELPPPYEEAVRVAKPRQDDSPPPEAETLPAPRAADDSSVPRGAQCGDVGARASGPLGASTLLQLRPRRCVTAQPVPSRSVPRGPRAGAPGLRPAGPAQRCGENKVRT</sequence>
<dbReference type="Pfam" id="PF14979">
    <property type="entry name" value="TMEM52"/>
    <property type="match status" value="1"/>
</dbReference>
<name>A0A8J5ZFV8_GALPY</name>
<comment type="caution">
    <text evidence="3">The sequence shown here is derived from an EMBL/GenBank/DDBJ whole genome shotgun (WGS) entry which is preliminary data.</text>
</comment>
<dbReference type="PANTHER" id="PTHR33955">
    <property type="entry name" value="TRANSMEMBRANE PROTEIN 52"/>
    <property type="match status" value="1"/>
</dbReference>
<feature type="compositionally biased region" description="Polar residues" evidence="1">
    <location>
        <begin position="299"/>
        <end position="309"/>
    </location>
</feature>
<organism evidence="3 4">
    <name type="scientific">Galemys pyrenaicus</name>
    <name type="common">Iberian desman</name>
    <name type="synonym">Pyrenean desman</name>
    <dbReference type="NCBI Taxonomy" id="202257"/>
    <lineage>
        <taxon>Eukaryota</taxon>
        <taxon>Metazoa</taxon>
        <taxon>Chordata</taxon>
        <taxon>Craniata</taxon>
        <taxon>Vertebrata</taxon>
        <taxon>Euteleostomi</taxon>
        <taxon>Mammalia</taxon>
        <taxon>Eutheria</taxon>
        <taxon>Laurasiatheria</taxon>
        <taxon>Eulipotyphla</taxon>
        <taxon>Talpidae</taxon>
        <taxon>Galemys</taxon>
    </lineage>
</organism>
<gene>
    <name evidence="3" type="ORF">J0S82_016270</name>
</gene>
<keyword evidence="4" id="KW-1185">Reference proteome</keyword>
<feature type="compositionally biased region" description="Basic and acidic residues" evidence="1">
    <location>
        <begin position="350"/>
        <end position="359"/>
    </location>
</feature>
<reference evidence="3" key="1">
    <citation type="journal article" date="2021" name="Evol. Appl.">
        <title>The genome of the Pyrenean desman and the effects of bottlenecks and inbreeding on the genomic landscape of an endangered species.</title>
        <authorList>
            <person name="Escoda L."/>
            <person name="Castresana J."/>
        </authorList>
    </citation>
    <scope>NUCLEOTIDE SEQUENCE</scope>
    <source>
        <strain evidence="3">IBE-C5619</strain>
    </source>
</reference>
<dbReference type="Proteomes" id="UP000700334">
    <property type="component" value="Unassembled WGS sequence"/>
</dbReference>
<evidence type="ECO:0000256" key="1">
    <source>
        <dbReference type="SAM" id="MobiDB-lite"/>
    </source>
</evidence>
<dbReference type="OrthoDB" id="9424925at2759"/>
<dbReference type="InterPro" id="IPR038942">
    <property type="entry name" value="TMEM52"/>
</dbReference>
<feature type="compositionally biased region" description="Low complexity" evidence="1">
    <location>
        <begin position="414"/>
        <end position="439"/>
    </location>
</feature>
<feature type="region of interest" description="Disordered" evidence="1">
    <location>
        <begin position="291"/>
        <end position="321"/>
    </location>
</feature>
<keyword evidence="2" id="KW-0472">Membrane</keyword>
<evidence type="ECO:0000256" key="2">
    <source>
        <dbReference type="SAM" id="Phobius"/>
    </source>
</evidence>
<dbReference type="EMBL" id="JAGFMF010012255">
    <property type="protein sequence ID" value="KAG8505526.1"/>
    <property type="molecule type" value="Genomic_DNA"/>
</dbReference>
<feature type="transmembrane region" description="Helical" evidence="2">
    <location>
        <begin position="255"/>
        <end position="277"/>
    </location>
</feature>
<dbReference type="PANTHER" id="PTHR33955:SF2">
    <property type="entry name" value="TRANSMEMBRANE PROTEIN 52"/>
    <property type="match status" value="1"/>
</dbReference>
<feature type="region of interest" description="Disordered" evidence="1">
    <location>
        <begin position="350"/>
        <end position="447"/>
    </location>
</feature>